<evidence type="ECO:0000256" key="1">
    <source>
        <dbReference type="ARBA" id="ARBA00010062"/>
    </source>
</evidence>
<evidence type="ECO:0000313" key="4">
    <source>
        <dbReference type="EMBL" id="MBB6218043.1"/>
    </source>
</evidence>
<dbReference type="SUPFAM" id="SSF53822">
    <property type="entry name" value="Periplasmic binding protein-like I"/>
    <property type="match status" value="1"/>
</dbReference>
<dbReference type="PANTHER" id="PTHR30483:SF6">
    <property type="entry name" value="PERIPLASMIC BINDING PROTEIN OF ABC TRANSPORTER FOR NATURAL AMINO ACIDS"/>
    <property type="match status" value="1"/>
</dbReference>
<dbReference type="CDD" id="cd06347">
    <property type="entry name" value="PBP1_ABC_LivK_ligand_binding-like"/>
    <property type="match status" value="1"/>
</dbReference>
<dbReference type="InterPro" id="IPR028081">
    <property type="entry name" value="Leu-bd"/>
</dbReference>
<comment type="caution">
    <text evidence="4">The sequence shown here is derived from an EMBL/GenBank/DDBJ whole genome shotgun (WGS) entry which is preliminary data.</text>
</comment>
<evidence type="ECO:0000313" key="5">
    <source>
        <dbReference type="Proteomes" id="UP000579281"/>
    </source>
</evidence>
<gene>
    <name evidence="4" type="ORF">HNQ80_004182</name>
</gene>
<dbReference type="InterPro" id="IPR028082">
    <property type="entry name" value="Peripla_BP_I"/>
</dbReference>
<dbReference type="Proteomes" id="UP000579281">
    <property type="component" value="Unassembled WGS sequence"/>
</dbReference>
<protein>
    <submittedName>
        <fullName evidence="4">Branched-chain amino acid transport system substrate-binding protein</fullName>
    </submittedName>
</protein>
<sequence length="394" mass="43111">MKGRTALFLLICIILLSLGVRGIIGSTEERLGQDLDIEKKRSEVIKIGVFEPLTGGAASGGQMTLEGIQLAQQLYPEVLGKKVELVIEDNKSDKSVAAKAVTKLVHEENVNALIGSYGSSLSIAAGEVVKKVKIPTVGCSPTNPQVTYNNPYYFRVCFMDPFQGTVMANYAARELGAQKAIIVQDTTQEYSLGLSQYFMESFKELTGNEKSIISVVPYVSGESDFEEQLESIKDVEADVIFVPGNYMESAMFIKQARQFGIKIPIIGGDTWETYNFMEIGGPEVEGATFSTHFTAETPITEMSNQFIEAYQKQYGKAPNAFGALGFDAYMVLINAIERANSVNPEKIKAALAETVHFKGATGSITLDSDGNTRKSAVIKKIENGRFKYVTFINE</sequence>
<dbReference type="Gene3D" id="3.40.50.2300">
    <property type="match status" value="2"/>
</dbReference>
<dbReference type="EMBL" id="JACHEN010000032">
    <property type="protein sequence ID" value="MBB6218043.1"/>
    <property type="molecule type" value="Genomic_DNA"/>
</dbReference>
<dbReference type="Pfam" id="PF13458">
    <property type="entry name" value="Peripla_BP_6"/>
    <property type="match status" value="1"/>
</dbReference>
<dbReference type="InterPro" id="IPR051010">
    <property type="entry name" value="BCAA_transport"/>
</dbReference>
<organism evidence="4 5">
    <name type="scientific">Anaerosolibacter carboniphilus</name>
    <dbReference type="NCBI Taxonomy" id="1417629"/>
    <lineage>
        <taxon>Bacteria</taxon>
        <taxon>Bacillati</taxon>
        <taxon>Bacillota</taxon>
        <taxon>Clostridia</taxon>
        <taxon>Peptostreptococcales</taxon>
        <taxon>Thermotaleaceae</taxon>
        <taxon>Anaerosolibacter</taxon>
    </lineage>
</organism>
<evidence type="ECO:0000259" key="3">
    <source>
        <dbReference type="Pfam" id="PF13458"/>
    </source>
</evidence>
<keyword evidence="5" id="KW-1185">Reference proteome</keyword>
<dbReference type="PANTHER" id="PTHR30483">
    <property type="entry name" value="LEUCINE-SPECIFIC-BINDING PROTEIN"/>
    <property type="match status" value="1"/>
</dbReference>
<evidence type="ECO:0000256" key="2">
    <source>
        <dbReference type="ARBA" id="ARBA00022729"/>
    </source>
</evidence>
<name>A0A841KXG4_9FIRM</name>
<accession>A0A841KXG4</accession>
<comment type="similarity">
    <text evidence="1">Belongs to the leucine-binding protein family.</text>
</comment>
<dbReference type="RefSeq" id="WP_184312546.1">
    <property type="nucleotide sequence ID" value="NZ_JACHEN010000032.1"/>
</dbReference>
<reference evidence="4 5" key="1">
    <citation type="submission" date="2020-08" db="EMBL/GenBank/DDBJ databases">
        <title>Genomic Encyclopedia of Type Strains, Phase IV (KMG-IV): sequencing the most valuable type-strain genomes for metagenomic binning, comparative biology and taxonomic classification.</title>
        <authorList>
            <person name="Goeker M."/>
        </authorList>
    </citation>
    <scope>NUCLEOTIDE SEQUENCE [LARGE SCALE GENOMIC DNA]</scope>
    <source>
        <strain evidence="4 5">DSM 103526</strain>
    </source>
</reference>
<proteinExistence type="inferred from homology"/>
<dbReference type="AlphaFoldDB" id="A0A841KXG4"/>
<feature type="domain" description="Leucine-binding protein" evidence="3">
    <location>
        <begin position="45"/>
        <end position="372"/>
    </location>
</feature>
<keyword evidence="2" id="KW-0732">Signal</keyword>